<dbReference type="InterPro" id="IPR052942">
    <property type="entry name" value="LPS_cholinephosphotransferase"/>
</dbReference>
<reference evidence="2 3" key="1">
    <citation type="submission" date="2024-04" db="EMBL/GenBank/DDBJ databases">
        <authorList>
            <consortium name="Genoscope - CEA"/>
            <person name="William W."/>
        </authorList>
    </citation>
    <scope>NUCLEOTIDE SEQUENCE [LARGE SCALE GENOMIC DNA]</scope>
</reference>
<dbReference type="GO" id="GO:0009100">
    <property type="term" value="P:glycoprotein metabolic process"/>
    <property type="evidence" value="ECO:0007669"/>
    <property type="project" value="UniProtKB-ARBA"/>
</dbReference>
<evidence type="ECO:0000259" key="1">
    <source>
        <dbReference type="Pfam" id="PF04991"/>
    </source>
</evidence>
<dbReference type="InterPro" id="IPR007074">
    <property type="entry name" value="LicD/FKTN/FKRP_NTP_transf"/>
</dbReference>
<name>A0AAV2I6M6_LYMST</name>
<accession>A0AAV2I6M6</accession>
<dbReference type="PANTHER" id="PTHR43404">
    <property type="entry name" value="LIPOPOLYSACCHARIDE CHOLINEPHOSPHOTRANSFERASE LICD"/>
    <property type="match status" value="1"/>
</dbReference>
<keyword evidence="3" id="KW-1185">Reference proteome</keyword>
<sequence>MLSNITCKVFYKPSLNKSDVNISGVLTYEHLQVLEVKRDVLKKGHGRFLPTLNTSQKIEILYLYKVAAAALDSVGVKHFLVSGTLLGLSRHKGFVPWDDDVDISVSLDSWKRVEETLSCIQGFTLYKYGTFHWKFHYSNLTFPFVDIFFYRMDESYVWAATLYIRTTFIYPTRMVFPLGESIFEGMMVPVPRFGLDISRRIYEYDVCLVHQGHIQRNITLLDGYPEGYSLTRSPCKDLAYMYTFLNINLPSDCL</sequence>
<feature type="domain" description="LicD/FKTN/FKRP nucleotidyltransferase" evidence="1">
    <location>
        <begin position="75"/>
        <end position="111"/>
    </location>
</feature>
<proteinExistence type="predicted"/>
<gene>
    <name evidence="2" type="ORF">GSLYS_00015943001</name>
</gene>
<dbReference type="EMBL" id="CAXITT010000481">
    <property type="protein sequence ID" value="CAL1542349.1"/>
    <property type="molecule type" value="Genomic_DNA"/>
</dbReference>
<dbReference type="Proteomes" id="UP001497497">
    <property type="component" value="Unassembled WGS sequence"/>
</dbReference>
<dbReference type="AlphaFoldDB" id="A0AAV2I6M6"/>
<dbReference type="Pfam" id="PF04991">
    <property type="entry name" value="LicD"/>
    <property type="match status" value="1"/>
</dbReference>
<comment type="caution">
    <text evidence="2">The sequence shown here is derived from an EMBL/GenBank/DDBJ whole genome shotgun (WGS) entry which is preliminary data.</text>
</comment>
<organism evidence="2 3">
    <name type="scientific">Lymnaea stagnalis</name>
    <name type="common">Great pond snail</name>
    <name type="synonym">Helix stagnalis</name>
    <dbReference type="NCBI Taxonomy" id="6523"/>
    <lineage>
        <taxon>Eukaryota</taxon>
        <taxon>Metazoa</taxon>
        <taxon>Spiralia</taxon>
        <taxon>Lophotrochozoa</taxon>
        <taxon>Mollusca</taxon>
        <taxon>Gastropoda</taxon>
        <taxon>Heterobranchia</taxon>
        <taxon>Euthyneura</taxon>
        <taxon>Panpulmonata</taxon>
        <taxon>Hygrophila</taxon>
        <taxon>Lymnaeoidea</taxon>
        <taxon>Lymnaeidae</taxon>
        <taxon>Lymnaea</taxon>
    </lineage>
</organism>
<protein>
    <recommendedName>
        <fullName evidence="1">LicD/FKTN/FKRP nucleotidyltransferase domain-containing protein</fullName>
    </recommendedName>
</protein>
<evidence type="ECO:0000313" key="2">
    <source>
        <dbReference type="EMBL" id="CAL1542349.1"/>
    </source>
</evidence>
<dbReference type="PANTHER" id="PTHR43404:SF2">
    <property type="entry name" value="LIPOPOLYSACCHARIDE CHOLINEPHOSPHOTRANSFERASE LICD"/>
    <property type="match status" value="1"/>
</dbReference>
<evidence type="ECO:0000313" key="3">
    <source>
        <dbReference type="Proteomes" id="UP001497497"/>
    </source>
</evidence>